<name>A0A9P0PKE0_ACAOB</name>
<evidence type="ECO:0000256" key="1">
    <source>
        <dbReference type="SAM" id="MobiDB-lite"/>
    </source>
</evidence>
<comment type="caution">
    <text evidence="2">The sequence shown here is derived from an EMBL/GenBank/DDBJ whole genome shotgun (WGS) entry which is preliminary data.</text>
</comment>
<evidence type="ECO:0000313" key="3">
    <source>
        <dbReference type="Proteomes" id="UP001152888"/>
    </source>
</evidence>
<dbReference type="AlphaFoldDB" id="A0A9P0PKE0"/>
<feature type="compositionally biased region" description="Polar residues" evidence="1">
    <location>
        <begin position="336"/>
        <end position="356"/>
    </location>
</feature>
<feature type="compositionally biased region" description="Low complexity" evidence="1">
    <location>
        <begin position="314"/>
        <end position="328"/>
    </location>
</feature>
<dbReference type="EMBL" id="CAKOFQ010006955">
    <property type="protein sequence ID" value="CAH1984246.1"/>
    <property type="molecule type" value="Genomic_DNA"/>
</dbReference>
<dbReference type="Proteomes" id="UP001152888">
    <property type="component" value="Unassembled WGS sequence"/>
</dbReference>
<gene>
    <name evidence="2" type="ORF">ACAOBT_LOCUS15993</name>
</gene>
<organism evidence="2 3">
    <name type="scientific">Acanthoscelides obtectus</name>
    <name type="common">Bean weevil</name>
    <name type="synonym">Bruchus obtectus</name>
    <dbReference type="NCBI Taxonomy" id="200917"/>
    <lineage>
        <taxon>Eukaryota</taxon>
        <taxon>Metazoa</taxon>
        <taxon>Ecdysozoa</taxon>
        <taxon>Arthropoda</taxon>
        <taxon>Hexapoda</taxon>
        <taxon>Insecta</taxon>
        <taxon>Pterygota</taxon>
        <taxon>Neoptera</taxon>
        <taxon>Endopterygota</taxon>
        <taxon>Coleoptera</taxon>
        <taxon>Polyphaga</taxon>
        <taxon>Cucujiformia</taxon>
        <taxon>Chrysomeloidea</taxon>
        <taxon>Chrysomelidae</taxon>
        <taxon>Bruchinae</taxon>
        <taxon>Bruchini</taxon>
        <taxon>Acanthoscelides</taxon>
    </lineage>
</organism>
<keyword evidence="3" id="KW-1185">Reference proteome</keyword>
<accession>A0A9P0PKE0</accession>
<reference evidence="2" key="1">
    <citation type="submission" date="2022-03" db="EMBL/GenBank/DDBJ databases">
        <authorList>
            <person name="Sayadi A."/>
        </authorList>
    </citation>
    <scope>NUCLEOTIDE SEQUENCE</scope>
</reference>
<sequence>MPYCKKTVGDRKNRMLFPAFWVVLALSLQGKAQHFQYFYTNPTAPLQQFGWQHPQVYTPRIPQHARFQQEGFYQSQIPAQLPADDYRGYTYHTSFDDGASSSVVFFRGPVPTPQINFIQNSSLRKHTLASDNVDSKANHNGIEGSVAEALRGQNQQLRNSPLSSPLSLIATMLEHPVQPNSIVHFFNHVPASTIRLQEPFIQASESIISQHFTHLNSLESNDEKELFMGNRQDKSLDDTFEIGARMSRVTSEALQTTTSGPQMNYSKETIARFVNLSQDPHSTKMNSSLHNTTNISEKLKLTVASAVESKNVTDTTMAETTEESTTTTMLEKDDSSSTMSKGESNTESMLEHSTASPPDLITKDTDMAKDMESTTTDGNDSENTTRMLIVVV</sequence>
<evidence type="ECO:0000313" key="2">
    <source>
        <dbReference type="EMBL" id="CAH1984246.1"/>
    </source>
</evidence>
<feature type="compositionally biased region" description="Basic and acidic residues" evidence="1">
    <location>
        <begin position="361"/>
        <end position="372"/>
    </location>
</feature>
<feature type="compositionally biased region" description="Polar residues" evidence="1">
    <location>
        <begin position="373"/>
        <end position="386"/>
    </location>
</feature>
<proteinExistence type="predicted"/>
<protein>
    <submittedName>
        <fullName evidence="2">Uncharacterized protein</fullName>
    </submittedName>
</protein>
<dbReference type="OrthoDB" id="6778939at2759"/>
<feature type="region of interest" description="Disordered" evidence="1">
    <location>
        <begin position="314"/>
        <end position="392"/>
    </location>
</feature>